<accession>A0A173U2U7</accession>
<dbReference type="InterPro" id="IPR049516">
    <property type="entry name" value="FAD-depend_C"/>
</dbReference>
<reference evidence="2 3" key="1">
    <citation type="submission" date="2015-09" db="EMBL/GenBank/DDBJ databases">
        <authorList>
            <consortium name="Pathogen Informatics"/>
        </authorList>
    </citation>
    <scope>NUCLEOTIDE SEQUENCE [LARGE SCALE GENOMIC DNA]</scope>
    <source>
        <strain evidence="2 3">2789STDY5834959</strain>
    </source>
</reference>
<organism evidence="2 3">
    <name type="scientific">Anaerostipes hadrus</name>
    <dbReference type="NCBI Taxonomy" id="649756"/>
    <lineage>
        <taxon>Bacteria</taxon>
        <taxon>Bacillati</taxon>
        <taxon>Bacillota</taxon>
        <taxon>Clostridia</taxon>
        <taxon>Lachnospirales</taxon>
        <taxon>Lachnospiraceae</taxon>
        <taxon>Anaerostipes</taxon>
    </lineage>
</organism>
<dbReference type="InterPro" id="IPR036188">
    <property type="entry name" value="FAD/NAD-bd_sf"/>
</dbReference>
<dbReference type="PIRSF" id="PIRSF038984">
    <property type="entry name" value="FAD_binding_protein"/>
    <property type="match status" value="1"/>
</dbReference>
<name>A0A173U2U7_ANAHA</name>
<dbReference type="Pfam" id="PF21688">
    <property type="entry name" value="FAD-depend_C"/>
    <property type="match status" value="1"/>
</dbReference>
<sequence>MIRINQIKLPIDHKEAALEKKIKKALHNTEYKQYKIVKRSIDARKKEELSYVYAVDVTLGKGQEEKFLKKNKNRNIMTVKEKKFEFPENQREFKYPPVVIGMGPAGLFASLMLARAGLHPIVLERGKDVTNRMKDVEHFWESGELNPESNVQFGEGGAGTFSDGKLNTLVKDKFGRNRFVLETFVEHGAPEEILYENKPHIGTDLLRNVVAGIREEIRSLGGDVRFEAKVTDFVIQDGKLTGLIINDKEEIKTEAAILAPGHSARDTFKVLSDRDLEMNPKAFAIGLRVEHPREMIDHSQYGKGADQYDLPAASYKLTYHANNGRSVYSFCMCPGGFVVNASSEPERLTVNGMSNHDRAAKNSNSAIIASVTPEDFDGNDALAGVRFQQKWEEKAFSEGKGRIPVQTLKDFREGKITESFGEITPNTKGLTSFGNLRNCLPEPVSEAISEGMQYFDTKIKGFNREDTILCGIEARTSSPLRIERDQGFESNIKGIYPCGEGAGFAGGITSAAMDGIKVAQALVTV</sequence>
<gene>
    <name evidence="2" type="ORF">ERS852571_02379</name>
</gene>
<proteinExistence type="predicted"/>
<dbReference type="InterPro" id="IPR028348">
    <property type="entry name" value="FAD-binding_protein"/>
</dbReference>
<dbReference type="Gene3D" id="3.50.50.60">
    <property type="entry name" value="FAD/NAD(P)-binding domain"/>
    <property type="match status" value="2"/>
</dbReference>
<dbReference type="PANTHER" id="PTHR42842">
    <property type="entry name" value="FAD/NAD(P)-BINDING OXIDOREDUCTASE"/>
    <property type="match status" value="1"/>
</dbReference>
<evidence type="ECO:0000313" key="2">
    <source>
        <dbReference type="EMBL" id="CUN07808.1"/>
    </source>
</evidence>
<dbReference type="Gene3D" id="3.30.70.2700">
    <property type="match status" value="1"/>
</dbReference>
<dbReference type="EMBL" id="CYXY01000015">
    <property type="protein sequence ID" value="CUN07808.1"/>
    <property type="molecule type" value="Genomic_DNA"/>
</dbReference>
<evidence type="ECO:0000313" key="3">
    <source>
        <dbReference type="Proteomes" id="UP000095553"/>
    </source>
</evidence>
<feature type="domain" description="FAD-dependent protein C-terminal" evidence="1">
    <location>
        <begin position="282"/>
        <end position="476"/>
    </location>
</feature>
<dbReference type="Proteomes" id="UP000095553">
    <property type="component" value="Unassembled WGS sequence"/>
</dbReference>
<dbReference type="RefSeq" id="WP_044921048.1">
    <property type="nucleotide sequence ID" value="NZ_CYXY01000015.1"/>
</dbReference>
<protein>
    <submittedName>
        <fullName evidence="2">Uncharacterized conserved protein</fullName>
    </submittedName>
</protein>
<dbReference type="PANTHER" id="PTHR42842:SF3">
    <property type="entry name" value="FAD_NAD(P)-BINDING OXIDOREDUCTASE FAMILY PROTEIN"/>
    <property type="match status" value="1"/>
</dbReference>
<dbReference type="SUPFAM" id="SSF51905">
    <property type="entry name" value="FAD/NAD(P)-binding domain"/>
    <property type="match status" value="1"/>
</dbReference>
<evidence type="ECO:0000259" key="1">
    <source>
        <dbReference type="Pfam" id="PF21688"/>
    </source>
</evidence>
<dbReference type="AlphaFoldDB" id="A0A173U2U7"/>